<reference evidence="1 2" key="1">
    <citation type="submission" date="2014-03" db="EMBL/GenBank/DDBJ databases">
        <title>Genomics of Bifidobacteria.</title>
        <authorList>
            <person name="Ventura M."/>
            <person name="Milani C."/>
            <person name="Lugli G.A."/>
        </authorList>
    </citation>
    <scope>NUCLEOTIDE SEQUENCE [LARGE SCALE GENOMIC DNA]</scope>
    <source>
        <strain evidence="1 2">DSM 23969</strain>
    </source>
</reference>
<gene>
    <name evidence="1" type="ORF">BBIA_1808</name>
</gene>
<organism evidence="1 2">
    <name type="scientific">Bifidobacterium biavatii DSM 23969</name>
    <dbReference type="NCBI Taxonomy" id="1437608"/>
    <lineage>
        <taxon>Bacteria</taxon>
        <taxon>Bacillati</taxon>
        <taxon>Actinomycetota</taxon>
        <taxon>Actinomycetes</taxon>
        <taxon>Bifidobacteriales</taxon>
        <taxon>Bifidobacteriaceae</taxon>
        <taxon>Bifidobacterium</taxon>
    </lineage>
</organism>
<evidence type="ECO:0000313" key="2">
    <source>
        <dbReference type="Proteomes" id="UP000029108"/>
    </source>
</evidence>
<dbReference type="GO" id="GO:0016301">
    <property type="term" value="F:kinase activity"/>
    <property type="evidence" value="ECO:0007669"/>
    <property type="project" value="UniProtKB-KW"/>
</dbReference>
<keyword evidence="1" id="KW-0418">Kinase</keyword>
<proteinExistence type="predicted"/>
<dbReference type="SUPFAM" id="SSF52540">
    <property type="entry name" value="P-loop containing nucleoside triphosphate hydrolases"/>
    <property type="match status" value="1"/>
</dbReference>
<dbReference type="InterPro" id="IPR027417">
    <property type="entry name" value="P-loop_NTPase"/>
</dbReference>
<protein>
    <submittedName>
        <fullName evidence="1">Adenylate kinase</fullName>
    </submittedName>
</protein>
<dbReference type="Proteomes" id="UP000029108">
    <property type="component" value="Unassembled WGS sequence"/>
</dbReference>
<sequence>MRRHLPLTIIGAMRISIIGLSGSGKSTLTRYCGEHYDIPTLYLDTVQFLPGWRTRPVEEQQAMVRAFLDDHDSWVIDGNYTNLAYRRRLDESDLIVIMLFNRLSRLWRAFRRLCRYRGQSRPSMANGCEERMDAEFVWWILHRGCDAGHMREYRNVMRDYSGNVVVVRNQRELNRCMASLPDDPCTRCA</sequence>
<dbReference type="PANTHER" id="PTHR37816:SF3">
    <property type="entry name" value="MODULATES DNA TOPOLOGY"/>
    <property type="match status" value="1"/>
</dbReference>
<dbReference type="EMBL" id="JGYN01000007">
    <property type="protein sequence ID" value="KFI52145.1"/>
    <property type="molecule type" value="Genomic_DNA"/>
</dbReference>
<dbReference type="eggNOG" id="COG0563">
    <property type="taxonomic scope" value="Bacteria"/>
</dbReference>
<name>A0A087A045_9BIFI</name>
<dbReference type="PANTHER" id="PTHR37816">
    <property type="entry name" value="YALI0E33011P"/>
    <property type="match status" value="1"/>
</dbReference>
<dbReference type="InterPro" id="IPR052922">
    <property type="entry name" value="Cytidylate_Kinase-2"/>
</dbReference>
<comment type="caution">
    <text evidence="1">The sequence shown here is derived from an EMBL/GenBank/DDBJ whole genome shotgun (WGS) entry which is preliminary data.</text>
</comment>
<dbReference type="OrthoDB" id="3199600at2"/>
<keyword evidence="2" id="KW-1185">Reference proteome</keyword>
<dbReference type="RefSeq" id="WP_152600634.1">
    <property type="nucleotide sequence ID" value="NZ_JDUU01000030.1"/>
</dbReference>
<accession>A0A087A045</accession>
<dbReference type="AlphaFoldDB" id="A0A087A045"/>
<dbReference type="Gene3D" id="3.40.50.300">
    <property type="entry name" value="P-loop containing nucleotide triphosphate hydrolases"/>
    <property type="match status" value="1"/>
</dbReference>
<dbReference type="STRING" id="1437608.GCA_000771645_01636"/>
<keyword evidence="1" id="KW-0808">Transferase</keyword>
<evidence type="ECO:0000313" key="1">
    <source>
        <dbReference type="EMBL" id="KFI52145.1"/>
    </source>
</evidence>